<dbReference type="RefSeq" id="WP_019213250.1">
    <property type="nucleotide sequence ID" value="NZ_CWJI01000015.1"/>
</dbReference>
<gene>
    <name evidence="2" type="ORF">ERS008476_03637</name>
</gene>
<dbReference type="Proteomes" id="UP000043316">
    <property type="component" value="Unassembled WGS sequence"/>
</dbReference>
<protein>
    <submittedName>
        <fullName evidence="2">Membrane protein</fullName>
    </submittedName>
</protein>
<evidence type="ECO:0000256" key="1">
    <source>
        <dbReference type="SAM" id="Phobius"/>
    </source>
</evidence>
<dbReference type="AlphaFoldDB" id="A0A0H5LZJ9"/>
<dbReference type="EMBL" id="CWJI01000015">
    <property type="protein sequence ID" value="CRY56593.1"/>
    <property type="molecule type" value="Genomic_DNA"/>
</dbReference>
<feature type="transmembrane region" description="Helical" evidence="1">
    <location>
        <begin position="18"/>
        <end position="36"/>
    </location>
</feature>
<name>A0A0H5LZJ9_YERIN</name>
<sequence length="187" mass="21371">MNKTLQHWMDRPGWQLCLWQWGLLGLFSTIAYGMLLRPAWQQQRMAESNLIQAQQQIEHQQSILAALPALSLIRQQIAAAAEEESAWQQNDRSLAHLVGQLIAPFGGQVVAWQRQSEPRTGVEPDLFQLRQWHATLRVNFHGLLHLFHHLSQSSAPIQVERVEVKSTNTELIVTMSLKEYLVGSAHE</sequence>
<evidence type="ECO:0000313" key="3">
    <source>
        <dbReference type="Proteomes" id="UP000043316"/>
    </source>
</evidence>
<keyword evidence="1" id="KW-0472">Membrane</keyword>
<reference evidence="3" key="1">
    <citation type="submission" date="2015-03" db="EMBL/GenBank/DDBJ databases">
        <authorList>
            <consortium name="Pathogen Informatics"/>
        </authorList>
    </citation>
    <scope>NUCLEOTIDE SEQUENCE [LARGE SCALE GENOMIC DNA]</scope>
    <source>
        <strain evidence="3">R148</strain>
    </source>
</reference>
<accession>A0A0H5LZJ9</accession>
<keyword evidence="1" id="KW-0812">Transmembrane</keyword>
<organism evidence="2 3">
    <name type="scientific">Yersinia intermedia</name>
    <dbReference type="NCBI Taxonomy" id="631"/>
    <lineage>
        <taxon>Bacteria</taxon>
        <taxon>Pseudomonadati</taxon>
        <taxon>Pseudomonadota</taxon>
        <taxon>Gammaproteobacteria</taxon>
        <taxon>Enterobacterales</taxon>
        <taxon>Yersiniaceae</taxon>
        <taxon>Yersinia</taxon>
    </lineage>
</organism>
<keyword evidence="1" id="KW-1133">Transmembrane helix</keyword>
<proteinExistence type="predicted"/>
<dbReference type="GeneID" id="61817901"/>
<evidence type="ECO:0000313" key="2">
    <source>
        <dbReference type="EMBL" id="CRY56593.1"/>
    </source>
</evidence>